<keyword evidence="5" id="KW-0690">Ribosome biogenesis</keyword>
<keyword evidence="8" id="KW-0378">Hydrolase</keyword>
<evidence type="ECO:0000313" key="19">
    <source>
        <dbReference type="EMBL" id="KAG6373107.1"/>
    </source>
</evidence>
<evidence type="ECO:0000259" key="17">
    <source>
        <dbReference type="PROSITE" id="PS51194"/>
    </source>
</evidence>
<dbReference type="GO" id="GO:0003676">
    <property type="term" value="F:nucleic acid binding"/>
    <property type="evidence" value="ECO:0007669"/>
    <property type="project" value="InterPro"/>
</dbReference>
<dbReference type="SUPFAM" id="SSF144000">
    <property type="entry name" value="Oxysterol-binding protein-like"/>
    <property type="match status" value="1"/>
</dbReference>
<dbReference type="Proteomes" id="UP000683000">
    <property type="component" value="Unassembled WGS sequence"/>
</dbReference>
<evidence type="ECO:0000256" key="5">
    <source>
        <dbReference type="ARBA" id="ARBA00022517"/>
    </source>
</evidence>
<feature type="domain" description="Helicase C-terminal" evidence="17">
    <location>
        <begin position="360"/>
        <end position="524"/>
    </location>
</feature>
<dbReference type="PANTHER" id="PTHR47958">
    <property type="entry name" value="ATP-DEPENDENT RNA HELICASE DBP3"/>
    <property type="match status" value="1"/>
</dbReference>
<evidence type="ECO:0000256" key="8">
    <source>
        <dbReference type="ARBA" id="ARBA00022801"/>
    </source>
</evidence>
<comment type="similarity">
    <text evidence="3">Belongs to the DEAD box helicase family. DDX5/DBP2 subfamily.</text>
</comment>
<dbReference type="PROSITE" id="PS51195">
    <property type="entry name" value="Q_MOTIF"/>
    <property type="match status" value="1"/>
</dbReference>
<dbReference type="SUPFAM" id="SSF52540">
    <property type="entry name" value="P-loop containing nucleoside triphosphate hydrolases"/>
    <property type="match status" value="1"/>
</dbReference>
<feature type="short sequence motif" description="Q motif" evidence="13">
    <location>
        <begin position="109"/>
        <end position="135"/>
    </location>
</feature>
<evidence type="ECO:0000256" key="10">
    <source>
        <dbReference type="ARBA" id="ARBA00022840"/>
    </source>
</evidence>
<dbReference type="AlphaFoldDB" id="A0A8I2YJW4"/>
<organism evidence="19 20">
    <name type="scientific">Boletus reticuloceps</name>
    <dbReference type="NCBI Taxonomy" id="495285"/>
    <lineage>
        <taxon>Eukaryota</taxon>
        <taxon>Fungi</taxon>
        <taxon>Dikarya</taxon>
        <taxon>Basidiomycota</taxon>
        <taxon>Agaricomycotina</taxon>
        <taxon>Agaricomycetes</taxon>
        <taxon>Agaricomycetidae</taxon>
        <taxon>Boletales</taxon>
        <taxon>Boletineae</taxon>
        <taxon>Boletaceae</taxon>
        <taxon>Boletoideae</taxon>
        <taxon>Boletus</taxon>
    </lineage>
</organism>
<dbReference type="PROSITE" id="PS51192">
    <property type="entry name" value="HELICASE_ATP_BIND_1"/>
    <property type="match status" value="1"/>
</dbReference>
<dbReference type="OrthoDB" id="196131at2759"/>
<dbReference type="Pfam" id="PF01237">
    <property type="entry name" value="Oxysterol_BP"/>
    <property type="match status" value="1"/>
</dbReference>
<keyword evidence="6" id="KW-0698">rRNA processing</keyword>
<dbReference type="SMART" id="SM00490">
    <property type="entry name" value="HELICc"/>
    <property type="match status" value="1"/>
</dbReference>
<evidence type="ECO:0000313" key="20">
    <source>
        <dbReference type="Proteomes" id="UP000683000"/>
    </source>
</evidence>
<dbReference type="PROSITE" id="PS01013">
    <property type="entry name" value="OSBP"/>
    <property type="match status" value="1"/>
</dbReference>
<dbReference type="Gene3D" id="2.40.160.120">
    <property type="match status" value="1"/>
</dbReference>
<evidence type="ECO:0000256" key="2">
    <source>
        <dbReference type="ARBA" id="ARBA00008842"/>
    </source>
</evidence>
<comment type="subcellular location">
    <subcellularLocation>
        <location evidence="1">Nucleus</location>
        <location evidence="1">Nucleolus</location>
    </subcellularLocation>
</comment>
<dbReference type="GO" id="GO:0008289">
    <property type="term" value="F:lipid binding"/>
    <property type="evidence" value="ECO:0007669"/>
    <property type="project" value="InterPro"/>
</dbReference>
<dbReference type="InterPro" id="IPR000629">
    <property type="entry name" value="RNA-helicase_DEAD-box_CS"/>
</dbReference>
<dbReference type="Pfam" id="PF00270">
    <property type="entry name" value="DEAD"/>
    <property type="match status" value="1"/>
</dbReference>
<evidence type="ECO:0000256" key="9">
    <source>
        <dbReference type="ARBA" id="ARBA00022806"/>
    </source>
</evidence>
<evidence type="ECO:0000259" key="18">
    <source>
        <dbReference type="PROSITE" id="PS51195"/>
    </source>
</evidence>
<gene>
    <name evidence="19" type="ORF">JVT61DRAFT_6709</name>
</gene>
<keyword evidence="20" id="KW-1185">Reference proteome</keyword>
<evidence type="ECO:0000256" key="7">
    <source>
        <dbReference type="ARBA" id="ARBA00022741"/>
    </source>
</evidence>
<dbReference type="FunFam" id="1.10.287.2720:FF:000001">
    <property type="entry name" value="Oxysterol-binding OBPalpha"/>
    <property type="match status" value="1"/>
</dbReference>
<dbReference type="Gene3D" id="3.40.50.300">
    <property type="entry name" value="P-loop containing nucleotide triphosphate hydrolases"/>
    <property type="match status" value="2"/>
</dbReference>
<accession>A0A8I2YJW4</accession>
<dbReference type="GO" id="GO:0003724">
    <property type="term" value="F:RNA helicase activity"/>
    <property type="evidence" value="ECO:0007669"/>
    <property type="project" value="UniProtKB-EC"/>
</dbReference>
<dbReference type="InterPro" id="IPR001650">
    <property type="entry name" value="Helicase_C-like"/>
</dbReference>
<dbReference type="CDD" id="cd18787">
    <property type="entry name" value="SF2_C_DEAD"/>
    <property type="match status" value="1"/>
</dbReference>
<dbReference type="SMART" id="SM00487">
    <property type="entry name" value="DEXDc"/>
    <property type="match status" value="1"/>
</dbReference>
<dbReference type="GO" id="GO:0016787">
    <property type="term" value="F:hydrolase activity"/>
    <property type="evidence" value="ECO:0007669"/>
    <property type="project" value="UniProtKB-KW"/>
</dbReference>
<dbReference type="Gene3D" id="3.30.70.3490">
    <property type="match status" value="1"/>
</dbReference>
<dbReference type="InterPro" id="IPR014014">
    <property type="entry name" value="RNA_helicase_DEAD_Q_motif"/>
</dbReference>
<reference evidence="19" key="1">
    <citation type="submission" date="2021-03" db="EMBL/GenBank/DDBJ databases">
        <title>Evolutionary innovations through gain and loss of genes in the ectomycorrhizal Boletales.</title>
        <authorList>
            <person name="Wu G."/>
            <person name="Miyauchi S."/>
            <person name="Morin E."/>
            <person name="Yang Z.-L."/>
            <person name="Xu J."/>
            <person name="Martin F.M."/>
        </authorList>
    </citation>
    <scope>NUCLEOTIDE SEQUENCE</scope>
    <source>
        <strain evidence="19">BR01</strain>
    </source>
</reference>
<dbReference type="Gene3D" id="1.10.287.2720">
    <property type="match status" value="1"/>
</dbReference>
<evidence type="ECO:0000256" key="12">
    <source>
        <dbReference type="ARBA" id="ARBA00037449"/>
    </source>
</evidence>
<dbReference type="InterPro" id="IPR018494">
    <property type="entry name" value="Oxysterol-bd_CS"/>
</dbReference>
<dbReference type="InterPro" id="IPR011545">
    <property type="entry name" value="DEAD/DEAH_box_helicase_dom"/>
</dbReference>
<dbReference type="EC" id="3.6.4.13" evidence="4"/>
<comment type="similarity">
    <text evidence="2 14">Belongs to the OSBP family.</text>
</comment>
<evidence type="ECO:0000256" key="1">
    <source>
        <dbReference type="ARBA" id="ARBA00004604"/>
    </source>
</evidence>
<comment type="function">
    <text evidence="12">ATP-dependent RNA helicase required for 60S ribosomal subunit synthesis. Involved in efficient pre-rRNA processing, predominantly at site A3, which is necessary for the normal formation of 25S and 5.8S rRNAs.</text>
</comment>
<dbReference type="InterPro" id="IPR027417">
    <property type="entry name" value="P-loop_NTPase"/>
</dbReference>
<dbReference type="InterPro" id="IPR044742">
    <property type="entry name" value="DEAD/DEAH_RhlB"/>
</dbReference>
<feature type="region of interest" description="Disordered" evidence="15">
    <location>
        <begin position="1"/>
        <end position="74"/>
    </location>
</feature>
<dbReference type="GO" id="GO:0005524">
    <property type="term" value="F:ATP binding"/>
    <property type="evidence" value="ECO:0007669"/>
    <property type="project" value="UniProtKB-KW"/>
</dbReference>
<evidence type="ECO:0000256" key="11">
    <source>
        <dbReference type="ARBA" id="ARBA00023242"/>
    </source>
</evidence>
<keyword evidence="9" id="KW-0347">Helicase</keyword>
<keyword evidence="10" id="KW-0067">ATP-binding</keyword>
<feature type="domain" description="DEAD-box RNA helicase Q" evidence="18">
    <location>
        <begin position="109"/>
        <end position="135"/>
    </location>
</feature>
<dbReference type="PROSITE" id="PS00039">
    <property type="entry name" value="DEAD_ATP_HELICASE"/>
    <property type="match status" value="1"/>
</dbReference>
<protein>
    <recommendedName>
        <fullName evidence="4">RNA helicase</fullName>
        <ecNumber evidence="4">3.6.4.13</ecNumber>
    </recommendedName>
</protein>
<evidence type="ECO:0000256" key="14">
    <source>
        <dbReference type="RuleBase" id="RU003844"/>
    </source>
</evidence>
<evidence type="ECO:0000256" key="3">
    <source>
        <dbReference type="ARBA" id="ARBA00009334"/>
    </source>
</evidence>
<comment type="caution">
    <text evidence="19">The sequence shown here is derived from an EMBL/GenBank/DDBJ whole genome shotgun (WGS) entry which is preliminary data.</text>
</comment>
<feature type="compositionally biased region" description="Polar residues" evidence="15">
    <location>
        <begin position="50"/>
        <end position="65"/>
    </location>
</feature>
<proteinExistence type="inferred from homology"/>
<evidence type="ECO:0000259" key="16">
    <source>
        <dbReference type="PROSITE" id="PS51192"/>
    </source>
</evidence>
<dbReference type="InterPro" id="IPR000648">
    <property type="entry name" value="Oxysterol-bd"/>
</dbReference>
<sequence length="937" mass="103738">MDIDASPPDTTVENRKDRNRKRRDVLNDTNTEEPSPPKKQKKGKRDKQVGSASHAQPSTSTSSEGTPALPSPVQIAITPTDSSATSAFLTRHSITIHTPPALPPVMPVISFDQLQIPEALKVAFKDFKEPTPIQACAWPPALQGHDVVGIAETGSGKTLAFGIPALVRLISAPSLDAAKSKKSKSKSTNSVSVLVVAPTRELAIQTHDALSTLGSPFNIASVAVYGGVGKAPQITTLRNGNKDGKVTRVVVGTPGRILDLANEGACDLSKVNYLVLDEADRMLDKGFENDIRKIISYTMQGADRQTMMFSATWPEAVRRLASTFQRDPVRVTVGSDDLTASSHVEQIVEVFDDPREKDSRLTKTLKSLSHKKTSVKGSPEARILVFALYKKEASRVESTLCKQGYSVGALHGDMSQPARLDALEKFKTGETGLLVATDVAARGLDIPNVGAVINYTFPLTIEDYIHRIGRTGRGGRSGKSITFFTGEGHERALAGELARVLRDSHFDEMADRLQNFPMTIKKKTHGSIQNLMIHQSCVSFRPLPLYSLVFVKSPHLHLSPTSLMGYTDADYECRDENEGSVITSLISQLRVGMDLSKVTFPTFVLEPRSMLERITDFMSHPDLIFGAESCPEPEERFIRVLQYYLAGWHIKPKGVKKPYNPVLGEFFRCRYDYPNGTRGFYVAEQVSHHPPISAFFYVSPENRVIIVGELRPKSKFLGNSVSTTMEGENRITLLGKPDDGDYVVTMPNMYARGILFGKMVLELGDTCAVKNNRHRLSCDLEFKTKGFFSGTYNAIVGRVRKGGMDAGEVSGRWSHVMEFKSTSNGKRVLFDVTKDGQSIAPKYVAPEDEQDPYESRRLWHKVTQAIVAKDMEAATRAKTAVEDAQRDLRRRRDESGEIFVPRYFELRDGRWCPKLSIPQDASETAIQTVESWIWPRA</sequence>
<dbReference type="InterPro" id="IPR037239">
    <property type="entry name" value="OSBP_sf"/>
</dbReference>
<name>A0A8I2YJW4_9AGAM</name>
<dbReference type="InterPro" id="IPR014001">
    <property type="entry name" value="Helicase_ATP-bd"/>
</dbReference>
<keyword evidence="11" id="KW-0539">Nucleus</keyword>
<dbReference type="Pfam" id="PF00271">
    <property type="entry name" value="Helicase_C"/>
    <property type="match status" value="1"/>
</dbReference>
<evidence type="ECO:0000256" key="6">
    <source>
        <dbReference type="ARBA" id="ARBA00022552"/>
    </source>
</evidence>
<keyword evidence="7" id="KW-0547">Nucleotide-binding</keyword>
<dbReference type="PROSITE" id="PS51194">
    <property type="entry name" value="HELICASE_CTER"/>
    <property type="match status" value="1"/>
</dbReference>
<evidence type="ECO:0000256" key="13">
    <source>
        <dbReference type="PROSITE-ProRule" id="PRU00552"/>
    </source>
</evidence>
<evidence type="ECO:0000256" key="4">
    <source>
        <dbReference type="ARBA" id="ARBA00012552"/>
    </source>
</evidence>
<feature type="domain" description="Helicase ATP-binding" evidence="16">
    <location>
        <begin position="138"/>
        <end position="331"/>
    </location>
</feature>
<dbReference type="EMBL" id="JAGFBS010000023">
    <property type="protein sequence ID" value="KAG6373107.1"/>
    <property type="molecule type" value="Genomic_DNA"/>
</dbReference>
<evidence type="ECO:0000256" key="15">
    <source>
        <dbReference type="SAM" id="MobiDB-lite"/>
    </source>
</evidence>
<dbReference type="CDD" id="cd00268">
    <property type="entry name" value="DEADc"/>
    <property type="match status" value="1"/>
</dbReference>